<keyword evidence="6" id="KW-0547">Nucleotide-binding</keyword>
<keyword evidence="15" id="KW-1133">Transmembrane helix</keyword>
<feature type="domain" description="GGDEF" evidence="20">
    <location>
        <begin position="1057"/>
        <end position="1193"/>
    </location>
</feature>
<evidence type="ECO:0000256" key="13">
    <source>
        <dbReference type="SAM" id="Coils"/>
    </source>
</evidence>
<evidence type="ECO:0000256" key="9">
    <source>
        <dbReference type="ARBA" id="ARBA00023012"/>
    </source>
</evidence>
<dbReference type="PROSITE" id="PS50112">
    <property type="entry name" value="PAS"/>
    <property type="match status" value="1"/>
</dbReference>
<feature type="signal peptide" evidence="16">
    <location>
        <begin position="1"/>
        <end position="31"/>
    </location>
</feature>
<dbReference type="InterPro" id="IPR013656">
    <property type="entry name" value="PAS_4"/>
</dbReference>
<dbReference type="STRING" id="1122209.SAMN02745752_01640"/>
<feature type="domain" description="Response regulatory" evidence="18">
    <location>
        <begin position="601"/>
        <end position="725"/>
    </location>
</feature>
<dbReference type="Gene3D" id="1.10.287.130">
    <property type="match status" value="1"/>
</dbReference>
<evidence type="ECO:0000259" key="18">
    <source>
        <dbReference type="PROSITE" id="PS50110"/>
    </source>
</evidence>
<dbReference type="InterPro" id="IPR029787">
    <property type="entry name" value="Nucleotide_cyclase"/>
</dbReference>
<evidence type="ECO:0000256" key="14">
    <source>
        <dbReference type="SAM" id="MobiDB-lite"/>
    </source>
</evidence>
<evidence type="ECO:0000256" key="10">
    <source>
        <dbReference type="ARBA" id="ARBA00064003"/>
    </source>
</evidence>
<keyword evidence="15" id="KW-0472">Membrane</keyword>
<evidence type="ECO:0000256" key="16">
    <source>
        <dbReference type="SAM" id="SignalP"/>
    </source>
</evidence>
<dbReference type="InterPro" id="IPR004358">
    <property type="entry name" value="Sig_transdc_His_kin-like_C"/>
</dbReference>
<dbReference type="PROSITE" id="PS50109">
    <property type="entry name" value="HIS_KIN"/>
    <property type="match status" value="1"/>
</dbReference>
<dbReference type="GO" id="GO:0000155">
    <property type="term" value="F:phosphorelay sensor kinase activity"/>
    <property type="evidence" value="ECO:0007669"/>
    <property type="project" value="InterPro"/>
</dbReference>
<dbReference type="InterPro" id="IPR003661">
    <property type="entry name" value="HisK_dim/P_dom"/>
</dbReference>
<dbReference type="SUPFAM" id="SSF52172">
    <property type="entry name" value="CheY-like"/>
    <property type="match status" value="3"/>
</dbReference>
<dbReference type="Pfam" id="PF02518">
    <property type="entry name" value="HATPase_c"/>
    <property type="match status" value="1"/>
</dbReference>
<dbReference type="Pfam" id="PF08448">
    <property type="entry name" value="PAS_4"/>
    <property type="match status" value="1"/>
</dbReference>
<dbReference type="CDD" id="cd00130">
    <property type="entry name" value="PAS"/>
    <property type="match status" value="2"/>
</dbReference>
<dbReference type="Gene3D" id="3.30.450.20">
    <property type="entry name" value="PAS domain"/>
    <property type="match status" value="2"/>
</dbReference>
<feature type="compositionally biased region" description="Basic and acidic residues" evidence="14">
    <location>
        <begin position="874"/>
        <end position="884"/>
    </location>
</feature>
<evidence type="ECO:0000313" key="22">
    <source>
        <dbReference type="Proteomes" id="UP000182350"/>
    </source>
</evidence>
<dbReference type="SMART" id="SM00091">
    <property type="entry name" value="PAS"/>
    <property type="match status" value="2"/>
</dbReference>
<dbReference type="CDD" id="cd01949">
    <property type="entry name" value="GGDEF"/>
    <property type="match status" value="1"/>
</dbReference>
<evidence type="ECO:0000256" key="2">
    <source>
        <dbReference type="ARBA" id="ARBA00001946"/>
    </source>
</evidence>
<keyword evidence="9" id="KW-0902">Two-component regulatory system</keyword>
<dbReference type="InterPro" id="IPR001789">
    <property type="entry name" value="Sig_transdc_resp-reg_receiver"/>
</dbReference>
<comment type="subunit">
    <text evidence="10">At low DSF concentrations, interacts with RpfF.</text>
</comment>
<feature type="region of interest" description="Disordered" evidence="14">
    <location>
        <begin position="860"/>
        <end position="889"/>
    </location>
</feature>
<dbReference type="Gene3D" id="3.40.50.2300">
    <property type="match status" value="3"/>
</dbReference>
<dbReference type="InterPro" id="IPR000014">
    <property type="entry name" value="PAS"/>
</dbReference>
<dbReference type="NCBIfam" id="TIGR00254">
    <property type="entry name" value="GGDEF"/>
    <property type="match status" value="1"/>
</dbReference>
<dbReference type="SMART" id="SM00448">
    <property type="entry name" value="REC"/>
    <property type="match status" value="3"/>
</dbReference>
<dbReference type="Pfam" id="PF13426">
    <property type="entry name" value="PAS_9"/>
    <property type="match status" value="1"/>
</dbReference>
<dbReference type="SUPFAM" id="SSF55785">
    <property type="entry name" value="PYP-like sensor domain (PAS domain)"/>
    <property type="match status" value="2"/>
</dbReference>
<dbReference type="CDD" id="cd17546">
    <property type="entry name" value="REC_hyHK_CKI1_RcsC-like"/>
    <property type="match status" value="2"/>
</dbReference>
<evidence type="ECO:0000256" key="3">
    <source>
        <dbReference type="ARBA" id="ARBA00012438"/>
    </source>
</evidence>
<dbReference type="CDD" id="cd16922">
    <property type="entry name" value="HATPase_EvgS-ArcB-TorS-like"/>
    <property type="match status" value="1"/>
</dbReference>
<keyword evidence="13" id="KW-0175">Coiled coil</keyword>
<evidence type="ECO:0000259" key="19">
    <source>
        <dbReference type="PROSITE" id="PS50112"/>
    </source>
</evidence>
<dbReference type="Pfam" id="PF00512">
    <property type="entry name" value="HisKA"/>
    <property type="match status" value="1"/>
</dbReference>
<dbReference type="SMART" id="SM00387">
    <property type="entry name" value="HATPase_c"/>
    <property type="match status" value="1"/>
</dbReference>
<feature type="domain" description="Response regulatory" evidence="18">
    <location>
        <begin position="742"/>
        <end position="856"/>
    </location>
</feature>
<protein>
    <recommendedName>
        <fullName evidence="11">Sensory/regulatory protein RpfC</fullName>
        <ecNumber evidence="3">2.7.13.3</ecNumber>
    </recommendedName>
</protein>
<dbReference type="PRINTS" id="PR00344">
    <property type="entry name" value="BCTRLSENSOR"/>
</dbReference>
<feature type="chain" id="PRO_5012724320" description="Sensory/regulatory protein RpfC" evidence="16">
    <location>
        <begin position="32"/>
        <end position="1196"/>
    </location>
</feature>
<dbReference type="SUPFAM" id="SSF47384">
    <property type="entry name" value="Homodimeric domain of signal transducing histidine kinase"/>
    <property type="match status" value="1"/>
</dbReference>
<keyword evidence="7" id="KW-0418">Kinase</keyword>
<dbReference type="SMART" id="SM00388">
    <property type="entry name" value="HisKA"/>
    <property type="match status" value="1"/>
</dbReference>
<dbReference type="EC" id="2.7.13.3" evidence="3"/>
<feature type="transmembrane region" description="Helical" evidence="15">
    <location>
        <begin position="177"/>
        <end position="198"/>
    </location>
</feature>
<keyword evidence="22" id="KW-1185">Reference proteome</keyword>
<dbReference type="EMBL" id="FPJW01000005">
    <property type="protein sequence ID" value="SFX43129.1"/>
    <property type="molecule type" value="Genomic_DNA"/>
</dbReference>
<dbReference type="GO" id="GO:0005524">
    <property type="term" value="F:ATP binding"/>
    <property type="evidence" value="ECO:0007669"/>
    <property type="project" value="UniProtKB-KW"/>
</dbReference>
<keyword evidence="4 12" id="KW-0597">Phosphoprotein</keyword>
<evidence type="ECO:0000256" key="15">
    <source>
        <dbReference type="SAM" id="Phobius"/>
    </source>
</evidence>
<feature type="domain" description="PAS" evidence="19">
    <location>
        <begin position="208"/>
        <end position="278"/>
    </location>
</feature>
<dbReference type="Gene3D" id="3.30.565.10">
    <property type="entry name" value="Histidine kinase-like ATPase, C-terminal domain"/>
    <property type="match status" value="1"/>
</dbReference>
<evidence type="ECO:0000256" key="5">
    <source>
        <dbReference type="ARBA" id="ARBA00022679"/>
    </source>
</evidence>
<keyword evidence="15" id="KW-0812">Transmembrane</keyword>
<dbReference type="Pfam" id="PF00990">
    <property type="entry name" value="GGDEF"/>
    <property type="match status" value="1"/>
</dbReference>
<evidence type="ECO:0000256" key="1">
    <source>
        <dbReference type="ARBA" id="ARBA00000085"/>
    </source>
</evidence>
<evidence type="ECO:0000256" key="4">
    <source>
        <dbReference type="ARBA" id="ARBA00022553"/>
    </source>
</evidence>
<dbReference type="PANTHER" id="PTHR45339:SF1">
    <property type="entry name" value="HYBRID SIGNAL TRANSDUCTION HISTIDINE KINASE J"/>
    <property type="match status" value="1"/>
</dbReference>
<dbReference type="FunFam" id="3.30.565.10:FF:000010">
    <property type="entry name" value="Sensor histidine kinase RcsC"/>
    <property type="match status" value="1"/>
</dbReference>
<evidence type="ECO:0000259" key="20">
    <source>
        <dbReference type="PROSITE" id="PS50887"/>
    </source>
</evidence>
<dbReference type="PROSITE" id="PS50887">
    <property type="entry name" value="GGDEF"/>
    <property type="match status" value="1"/>
</dbReference>
<dbReference type="Gene3D" id="3.30.70.270">
    <property type="match status" value="1"/>
</dbReference>
<dbReference type="SUPFAM" id="SSF55073">
    <property type="entry name" value="Nucleotide cyclase"/>
    <property type="match status" value="1"/>
</dbReference>
<keyword evidence="16" id="KW-0732">Signal</keyword>
<comment type="cofactor">
    <cofactor evidence="2">
        <name>Mg(2+)</name>
        <dbReference type="ChEBI" id="CHEBI:18420"/>
    </cofactor>
</comment>
<feature type="modified residue" description="4-aspartylphosphate" evidence="12">
    <location>
        <position position="947"/>
    </location>
</feature>
<dbReference type="Proteomes" id="UP000182350">
    <property type="component" value="Unassembled WGS sequence"/>
</dbReference>
<dbReference type="AlphaFoldDB" id="A0A1K1X0B5"/>
<dbReference type="InterPro" id="IPR035965">
    <property type="entry name" value="PAS-like_dom_sf"/>
</dbReference>
<dbReference type="RefSeq" id="WP_072325875.1">
    <property type="nucleotide sequence ID" value="NZ_FPJW01000005.1"/>
</dbReference>
<dbReference type="SUPFAM" id="SSF55874">
    <property type="entry name" value="ATPase domain of HSP90 chaperone/DNA topoisomerase II/histidine kinase"/>
    <property type="match status" value="1"/>
</dbReference>
<accession>A0A1K1X0B5</accession>
<reference evidence="21 22" key="1">
    <citation type="submission" date="2016-11" db="EMBL/GenBank/DDBJ databases">
        <authorList>
            <person name="Jaros S."/>
            <person name="Januszkiewicz K."/>
            <person name="Wedrychowicz H."/>
        </authorList>
    </citation>
    <scope>NUCLEOTIDE SEQUENCE [LARGE SCALE GENOMIC DNA]</scope>
    <source>
        <strain evidence="21 22">DSM 21637</strain>
    </source>
</reference>
<evidence type="ECO:0000256" key="11">
    <source>
        <dbReference type="ARBA" id="ARBA00068150"/>
    </source>
</evidence>
<dbReference type="PROSITE" id="PS50110">
    <property type="entry name" value="RESPONSE_REGULATORY"/>
    <property type="match status" value="3"/>
</dbReference>
<feature type="domain" description="Response regulatory" evidence="18">
    <location>
        <begin position="898"/>
        <end position="1014"/>
    </location>
</feature>
<evidence type="ECO:0000259" key="17">
    <source>
        <dbReference type="PROSITE" id="PS50109"/>
    </source>
</evidence>
<keyword evidence="8" id="KW-0067">ATP-binding</keyword>
<evidence type="ECO:0000256" key="8">
    <source>
        <dbReference type="ARBA" id="ARBA00022840"/>
    </source>
</evidence>
<dbReference type="InterPro" id="IPR003594">
    <property type="entry name" value="HATPase_dom"/>
</dbReference>
<keyword evidence="5" id="KW-0808">Transferase</keyword>
<feature type="modified residue" description="4-aspartylphosphate" evidence="12">
    <location>
        <position position="791"/>
    </location>
</feature>
<dbReference type="CDD" id="cd19920">
    <property type="entry name" value="REC_PA4781-like"/>
    <property type="match status" value="1"/>
</dbReference>
<dbReference type="InterPro" id="IPR043128">
    <property type="entry name" value="Rev_trsase/Diguanyl_cyclase"/>
</dbReference>
<dbReference type="InterPro" id="IPR000160">
    <property type="entry name" value="GGDEF_dom"/>
</dbReference>
<gene>
    <name evidence="21" type="ORF">SAMN02745752_01640</name>
</gene>
<dbReference type="FunFam" id="3.30.70.270:FF:000001">
    <property type="entry name" value="Diguanylate cyclase domain protein"/>
    <property type="match status" value="1"/>
</dbReference>
<evidence type="ECO:0000256" key="6">
    <source>
        <dbReference type="ARBA" id="ARBA00022741"/>
    </source>
</evidence>
<dbReference type="FunFam" id="1.10.287.130:FF:000002">
    <property type="entry name" value="Two-component osmosensing histidine kinase"/>
    <property type="match status" value="1"/>
</dbReference>
<dbReference type="SMART" id="SM00267">
    <property type="entry name" value="GGDEF"/>
    <property type="match status" value="1"/>
</dbReference>
<feature type="modified residue" description="4-aspartylphosphate" evidence="12">
    <location>
        <position position="655"/>
    </location>
</feature>
<dbReference type="NCBIfam" id="TIGR00229">
    <property type="entry name" value="sensory_box"/>
    <property type="match status" value="2"/>
</dbReference>
<feature type="domain" description="Histidine kinase" evidence="17">
    <location>
        <begin position="355"/>
        <end position="577"/>
    </location>
</feature>
<dbReference type="CDD" id="cd00082">
    <property type="entry name" value="HisKA"/>
    <property type="match status" value="1"/>
</dbReference>
<evidence type="ECO:0000313" key="21">
    <source>
        <dbReference type="EMBL" id="SFX43129.1"/>
    </source>
</evidence>
<dbReference type="PANTHER" id="PTHR45339">
    <property type="entry name" value="HYBRID SIGNAL TRANSDUCTION HISTIDINE KINASE J"/>
    <property type="match status" value="1"/>
</dbReference>
<dbReference type="InterPro" id="IPR011006">
    <property type="entry name" value="CheY-like_superfamily"/>
</dbReference>
<sequence>MSAVIDRLTQGFCATLIASLLLAWVPAPANASSPNLDSFFQNHSLPMLWIDPANGRITEANPAAVQFYGHPANVLQGMNIADINTLSAEQLAEERRLAADEGRNYFIFRHRLANGDIRTVEVYSHPYEHQGRTLLLSVIHDITPGRNLEHGLWHYQQRLEALVETRTEQAQRLSRRIILLLSASLAAMGSILLALIWLMKKRRKAELEATRFKAISEHALYGNAIADLDGKVIYVNPFFARAHGYTPTELTGQHLSIFHAPEQMDAVHALLNTLQQQGQFSPTEVWHCDRTGQAFPMLMSGMLMHNEKGEPAYLATAALDLTEFYRERESHQASLVQAKEAAEAANQAKSEFLANMSHEIRTPLNAVIGLSELQLEESLPLHIQQRNEQIHRSGTLLLGIVNDLLDFSKIEAGKMETEAVPFQLDEVVKHLATLFALPSSQKGLELALHLQQDIPEWYRGDMLRLTQVLTNLMANAIKFTEQGAVTLDIRLLEQQGLVARLCFSIRDTGIGMTPAQQQRLFQAFSQADTSITRRHGGTGLGLIISQRLVQLMGSEGIRLDSESGVGSCFEFELLLPLASVSAAEADAVRQPPLTCQGRSCRALIVDDQPIARQILREILEGWHYRVEEAEDGQQAVELFRQQMQQGEVYDVVLMDWEMPRLNGLSALRSIRKMMQEAELIHQLPAMLMVSAHEQSEIQLYTEEAIEYLPKPVHRSSLYNALSHLHEEQTRSADRLECFCGQRVLVVEDHPINQQVVQSQLEQMGLHVTLADDGAQGVEKVRAEAFDLVLMDIQMPVMDGYEATRAMRQFNSDIPIIALTAAALVEDRHKALAAGMNDHLGKPFTGQQLFDHLKVWLKTQPAASATAHSDPTPAARDEPQVHEHQPANSVAAPSIQKRTLLIVDDQSANIKVLANLLKADYTILVANSGARALDIARGKNQPDLILLDILMPDMDGYSVCRKLKNNPGTSRIPVIFITALDDASDETKGLDLGAVDYISKPFHPDIVKSRIRNHMSLKVKTDLLEDMSHLDGLTQIANRRHLDQALQREMKRLKRNGKPLGLVMLDIDYFKAFNDHYGHGKGDECLIRVAAALQQVIQRPGDLLARYGGEEFAVLLPETDAEGVARVAEALSAAVEAMNYPHAHSEVADHVTISVGAVSLPMAEETADSLLNQADTALYQAKHSGRNQVVLLEPLFL</sequence>
<dbReference type="InterPro" id="IPR005467">
    <property type="entry name" value="His_kinase_dom"/>
</dbReference>
<proteinExistence type="predicted"/>
<comment type="catalytic activity">
    <reaction evidence="1">
        <text>ATP + protein L-histidine = ADP + protein N-phospho-L-histidine.</text>
        <dbReference type="EC" id="2.7.13.3"/>
    </reaction>
</comment>
<dbReference type="InterPro" id="IPR036890">
    <property type="entry name" value="HATPase_C_sf"/>
</dbReference>
<feature type="coiled-coil region" evidence="13">
    <location>
        <begin position="328"/>
        <end position="355"/>
    </location>
</feature>
<dbReference type="Pfam" id="PF00072">
    <property type="entry name" value="Response_reg"/>
    <property type="match status" value="3"/>
</dbReference>
<name>A0A1K1X0B5_9GAMM</name>
<evidence type="ECO:0000256" key="12">
    <source>
        <dbReference type="PROSITE-ProRule" id="PRU00169"/>
    </source>
</evidence>
<evidence type="ECO:0000256" key="7">
    <source>
        <dbReference type="ARBA" id="ARBA00022777"/>
    </source>
</evidence>
<dbReference type="OrthoDB" id="6724607at2"/>
<dbReference type="InterPro" id="IPR036097">
    <property type="entry name" value="HisK_dim/P_sf"/>
</dbReference>
<organism evidence="21 22">
    <name type="scientific">Marinospirillum alkaliphilum DSM 21637</name>
    <dbReference type="NCBI Taxonomy" id="1122209"/>
    <lineage>
        <taxon>Bacteria</taxon>
        <taxon>Pseudomonadati</taxon>
        <taxon>Pseudomonadota</taxon>
        <taxon>Gammaproteobacteria</taxon>
        <taxon>Oceanospirillales</taxon>
        <taxon>Oceanospirillaceae</taxon>
        <taxon>Marinospirillum</taxon>
    </lineage>
</organism>